<feature type="region of interest" description="Disordered" evidence="1">
    <location>
        <begin position="72"/>
        <end position="94"/>
    </location>
</feature>
<reference evidence="2 3" key="1">
    <citation type="submission" date="2019-05" db="EMBL/GenBank/DDBJ databases">
        <title>Mikania micrantha, genome provides insights into the molecular mechanism of rapid growth.</title>
        <authorList>
            <person name="Liu B."/>
        </authorList>
    </citation>
    <scope>NUCLEOTIDE SEQUENCE [LARGE SCALE GENOMIC DNA]</scope>
    <source>
        <strain evidence="2">NLD-2019</strain>
        <tissue evidence="2">Leaf</tissue>
    </source>
</reference>
<dbReference type="Proteomes" id="UP000326396">
    <property type="component" value="Linkage Group LG10"/>
</dbReference>
<evidence type="ECO:0000313" key="3">
    <source>
        <dbReference type="Proteomes" id="UP000326396"/>
    </source>
</evidence>
<evidence type="ECO:0000313" key="2">
    <source>
        <dbReference type="EMBL" id="KAD7117312.1"/>
    </source>
</evidence>
<keyword evidence="3" id="KW-1185">Reference proteome</keyword>
<sequence length="94" mass="10977">MINRQRFASDGLEDDEERLKLPKASSALRALKHSKLPINYQLFPKTMASEDFSMTKIHTLKETIKAAFCLQDQQRRHSDDSQQQTRFVRLTEIP</sequence>
<dbReference type="EMBL" id="SZYD01000002">
    <property type="protein sequence ID" value="KAD7117312.1"/>
    <property type="molecule type" value="Genomic_DNA"/>
</dbReference>
<name>A0A5N6PVC4_9ASTR</name>
<evidence type="ECO:0000256" key="1">
    <source>
        <dbReference type="SAM" id="MobiDB-lite"/>
    </source>
</evidence>
<comment type="caution">
    <text evidence="2">The sequence shown here is derived from an EMBL/GenBank/DDBJ whole genome shotgun (WGS) entry which is preliminary data.</text>
</comment>
<proteinExistence type="predicted"/>
<accession>A0A5N6PVC4</accession>
<gene>
    <name evidence="2" type="ORF">E3N88_04580</name>
</gene>
<protein>
    <submittedName>
        <fullName evidence="2">Uncharacterized protein</fullName>
    </submittedName>
</protein>
<dbReference type="AlphaFoldDB" id="A0A5N6PVC4"/>
<organism evidence="2 3">
    <name type="scientific">Mikania micrantha</name>
    <name type="common">bitter vine</name>
    <dbReference type="NCBI Taxonomy" id="192012"/>
    <lineage>
        <taxon>Eukaryota</taxon>
        <taxon>Viridiplantae</taxon>
        <taxon>Streptophyta</taxon>
        <taxon>Embryophyta</taxon>
        <taxon>Tracheophyta</taxon>
        <taxon>Spermatophyta</taxon>
        <taxon>Magnoliopsida</taxon>
        <taxon>eudicotyledons</taxon>
        <taxon>Gunneridae</taxon>
        <taxon>Pentapetalae</taxon>
        <taxon>asterids</taxon>
        <taxon>campanulids</taxon>
        <taxon>Asterales</taxon>
        <taxon>Asteraceae</taxon>
        <taxon>Asteroideae</taxon>
        <taxon>Heliantheae alliance</taxon>
        <taxon>Eupatorieae</taxon>
        <taxon>Mikania</taxon>
    </lineage>
</organism>